<dbReference type="EMBL" id="CAJHNH020002189">
    <property type="protein sequence ID" value="CAG5125855.1"/>
    <property type="molecule type" value="Genomic_DNA"/>
</dbReference>
<gene>
    <name evidence="1" type="ORF">CUNI_LOCUS11413</name>
</gene>
<dbReference type="Proteomes" id="UP000678393">
    <property type="component" value="Unassembled WGS sequence"/>
</dbReference>
<comment type="caution">
    <text evidence="1">The sequence shown here is derived from an EMBL/GenBank/DDBJ whole genome shotgun (WGS) entry which is preliminary data.</text>
</comment>
<feature type="non-terminal residue" evidence="1">
    <location>
        <position position="63"/>
    </location>
</feature>
<proteinExistence type="predicted"/>
<evidence type="ECO:0000313" key="1">
    <source>
        <dbReference type="EMBL" id="CAG5125855.1"/>
    </source>
</evidence>
<evidence type="ECO:0000313" key="2">
    <source>
        <dbReference type="Proteomes" id="UP000678393"/>
    </source>
</evidence>
<protein>
    <submittedName>
        <fullName evidence="1">Uncharacterized protein</fullName>
    </submittedName>
</protein>
<name>A0A8S3ZD59_9EUPU</name>
<feature type="non-terminal residue" evidence="1">
    <location>
        <position position="1"/>
    </location>
</feature>
<organism evidence="1 2">
    <name type="scientific">Candidula unifasciata</name>
    <dbReference type="NCBI Taxonomy" id="100452"/>
    <lineage>
        <taxon>Eukaryota</taxon>
        <taxon>Metazoa</taxon>
        <taxon>Spiralia</taxon>
        <taxon>Lophotrochozoa</taxon>
        <taxon>Mollusca</taxon>
        <taxon>Gastropoda</taxon>
        <taxon>Heterobranchia</taxon>
        <taxon>Euthyneura</taxon>
        <taxon>Panpulmonata</taxon>
        <taxon>Eupulmonata</taxon>
        <taxon>Stylommatophora</taxon>
        <taxon>Helicina</taxon>
        <taxon>Helicoidea</taxon>
        <taxon>Geomitridae</taxon>
        <taxon>Candidula</taxon>
    </lineage>
</organism>
<sequence>ILKNQSDPLEIQTEHNTTAVTMSSTLRIIVSQSANYSCSAINYPLGIFSNYTVSTSIRVLPTA</sequence>
<reference evidence="1" key="1">
    <citation type="submission" date="2021-04" db="EMBL/GenBank/DDBJ databases">
        <authorList>
            <consortium name="Molecular Ecology Group"/>
        </authorList>
    </citation>
    <scope>NUCLEOTIDE SEQUENCE</scope>
</reference>
<dbReference type="AlphaFoldDB" id="A0A8S3ZD59"/>
<accession>A0A8S3ZD59</accession>
<keyword evidence="2" id="KW-1185">Reference proteome</keyword>